<sequence>MDTILAFVPNAIKMTSPGAYSLFVQTQFVLNPPCPLALGPQAKNRCPISVRDLSIRAGQRATALRAKTFFSRLLVAAQPLAKRRPGDATTRAHETGVAGLVIHAHPM</sequence>
<dbReference type="EMBL" id="LOYH01000027">
    <property type="protein sequence ID" value="KVK85942.1"/>
    <property type="molecule type" value="Genomic_DNA"/>
</dbReference>
<proteinExistence type="predicted"/>
<gene>
    <name evidence="1" type="ORF">WS90_06445</name>
</gene>
<dbReference type="AlphaFoldDB" id="A0A103ZU07"/>
<protein>
    <submittedName>
        <fullName evidence="1">Uncharacterized protein</fullName>
    </submittedName>
</protein>
<name>A0A103ZU07_BURCE</name>
<dbReference type="Proteomes" id="UP000069001">
    <property type="component" value="Unassembled WGS sequence"/>
</dbReference>
<comment type="caution">
    <text evidence="1">The sequence shown here is derived from an EMBL/GenBank/DDBJ whole genome shotgun (WGS) entry which is preliminary data.</text>
</comment>
<accession>A0A103ZU07</accession>
<organism evidence="1 2">
    <name type="scientific">Burkholderia cepacia</name>
    <name type="common">Pseudomonas cepacia</name>
    <dbReference type="NCBI Taxonomy" id="292"/>
    <lineage>
        <taxon>Bacteria</taxon>
        <taxon>Pseudomonadati</taxon>
        <taxon>Pseudomonadota</taxon>
        <taxon>Betaproteobacteria</taxon>
        <taxon>Burkholderiales</taxon>
        <taxon>Burkholderiaceae</taxon>
        <taxon>Burkholderia</taxon>
        <taxon>Burkholderia cepacia complex</taxon>
    </lineage>
</organism>
<evidence type="ECO:0000313" key="2">
    <source>
        <dbReference type="Proteomes" id="UP000069001"/>
    </source>
</evidence>
<reference evidence="1 2" key="1">
    <citation type="submission" date="2015-11" db="EMBL/GenBank/DDBJ databases">
        <title>Expanding the genomic diversity of Burkholderia species for the development of highly accurate diagnostics.</title>
        <authorList>
            <person name="Sahl J."/>
            <person name="Keim P."/>
            <person name="Wagner D."/>
        </authorList>
    </citation>
    <scope>NUCLEOTIDE SEQUENCE [LARGE SCALE GENOMIC DNA]</scope>
    <source>
        <strain evidence="1 2">MSMB1302</strain>
    </source>
</reference>
<evidence type="ECO:0000313" key="1">
    <source>
        <dbReference type="EMBL" id="KVK85942.1"/>
    </source>
</evidence>